<sequence length="734" mass="80587">MIPHANQLVRVLLGVKGDGALGLESHRAPPVDGAFAFAGCEAEPVSLVGDEAMVGRGVGVREFGEHSGGKRAVEGDVCGATARVEGECAGGKVSAWWHVVVVDQFGVVDGAVRKEVDGAAAETVGRAAPDAAAVFLLVVDKVAPPVVDEYLFVFVVEDDFVAVGAGDLFAGSYGAWFRGLLFGEHGEGAALGEGLLLAARLTVDVLDRAGDQTVLGHVLFQVLRGWMRVDKVFSLCDGIVRHEERPGRTVTEHGAAVGALAVLRFVLEVVPVALVDQELSLLATLDQLEVGGSDGRNRWRFLRRLDHAHDRVLQLDGLRGGIVVVRLIVKVKELKGGLGVQRRRTVDGLFVLEHAPPVEGSLRPGVTVLVVITLVNGDLRRSAILPPATFDILVVRPKIIFLLTLLFTRNSLLDLLLQLDPPVHQLTNHLTLNLPTVLSLLARTLPNLDSILLDLLQSILEVLVDQHRVLLLLALHHLVRTRILVHILLQVRARTIVHQPGTQRIPCRRHHRSRHLHHLPLLQLLRKLPMNLLRLLGRLHHPHLHRVNLVRQHNFMMGLVRLRRRMDVVDLVVGFEQPAAVAAHLDRAAVDAARPVPLGQAAARLVAPQEAVRLEDQVVRVAARLDDLEAGVATVQCKVRVRRALAQNQIAQPVVQELLHLARLLDGRRHRRQRRVRLVPVSAHRHGSGRRRLRQRRPTTTADAVVSVGQSQMLPVGTLESTLLLRLLLWPLQR</sequence>
<dbReference type="AlphaFoldDB" id="A0A8D8N368"/>
<accession>A0A8D8N368</accession>
<dbReference type="EMBL" id="HBUE01243366">
    <property type="protein sequence ID" value="CAG6550551.1"/>
    <property type="molecule type" value="Transcribed_RNA"/>
</dbReference>
<proteinExistence type="predicted"/>
<evidence type="ECO:0000313" key="1">
    <source>
        <dbReference type="EMBL" id="CAG6550551.1"/>
    </source>
</evidence>
<name>A0A8D8N368_CULPI</name>
<dbReference type="EMBL" id="HBUE01350465">
    <property type="protein sequence ID" value="CAG6602845.1"/>
    <property type="molecule type" value="Transcribed_RNA"/>
</dbReference>
<organism evidence="1">
    <name type="scientific">Culex pipiens</name>
    <name type="common">House mosquito</name>
    <dbReference type="NCBI Taxonomy" id="7175"/>
    <lineage>
        <taxon>Eukaryota</taxon>
        <taxon>Metazoa</taxon>
        <taxon>Ecdysozoa</taxon>
        <taxon>Arthropoda</taxon>
        <taxon>Hexapoda</taxon>
        <taxon>Insecta</taxon>
        <taxon>Pterygota</taxon>
        <taxon>Neoptera</taxon>
        <taxon>Endopterygota</taxon>
        <taxon>Diptera</taxon>
        <taxon>Nematocera</taxon>
        <taxon>Culicoidea</taxon>
        <taxon>Culicidae</taxon>
        <taxon>Culicinae</taxon>
        <taxon>Culicini</taxon>
        <taxon>Culex</taxon>
        <taxon>Culex</taxon>
    </lineage>
</organism>
<protein>
    <submittedName>
        <fullName evidence="1">(northern house mosquito) hypothetical protein</fullName>
    </submittedName>
</protein>
<reference evidence="1" key="1">
    <citation type="submission" date="2021-05" db="EMBL/GenBank/DDBJ databases">
        <authorList>
            <person name="Alioto T."/>
            <person name="Alioto T."/>
            <person name="Gomez Garrido J."/>
        </authorList>
    </citation>
    <scope>NUCLEOTIDE SEQUENCE</scope>
</reference>